<accession>A0AAD5SU00</accession>
<dbReference type="EMBL" id="JADGJH010004064">
    <property type="protein sequence ID" value="KAJ3087399.1"/>
    <property type="molecule type" value="Genomic_DNA"/>
</dbReference>
<dbReference type="InterPro" id="IPR050117">
    <property type="entry name" value="MAPK"/>
</dbReference>
<evidence type="ECO:0000259" key="4">
    <source>
        <dbReference type="PROSITE" id="PS50011"/>
    </source>
</evidence>
<comment type="caution">
    <text evidence="5">The sequence shown here is derived from an EMBL/GenBank/DDBJ whole genome shotgun (WGS) entry which is preliminary data.</text>
</comment>
<evidence type="ECO:0000256" key="3">
    <source>
        <dbReference type="ARBA" id="ARBA00022840"/>
    </source>
</evidence>
<evidence type="ECO:0000313" key="6">
    <source>
        <dbReference type="Proteomes" id="UP001211907"/>
    </source>
</evidence>
<dbReference type="AlphaFoldDB" id="A0AAD5SU00"/>
<dbReference type="PROSITE" id="PS50011">
    <property type="entry name" value="PROTEIN_KINASE_DOM"/>
    <property type="match status" value="1"/>
</dbReference>
<keyword evidence="1" id="KW-0418">Kinase</keyword>
<gene>
    <name evidence="5" type="ORF">HK100_008373</name>
</gene>
<evidence type="ECO:0000256" key="2">
    <source>
        <dbReference type="ARBA" id="ARBA00022741"/>
    </source>
</evidence>
<dbReference type="GO" id="GO:0004674">
    <property type="term" value="F:protein serine/threonine kinase activity"/>
    <property type="evidence" value="ECO:0007669"/>
    <property type="project" value="UniProtKB-KW"/>
</dbReference>
<dbReference type="PANTHER" id="PTHR24055">
    <property type="entry name" value="MITOGEN-ACTIVATED PROTEIN KINASE"/>
    <property type="match status" value="1"/>
</dbReference>
<keyword evidence="1" id="KW-0723">Serine/threonine-protein kinase</keyword>
<evidence type="ECO:0000313" key="5">
    <source>
        <dbReference type="EMBL" id="KAJ3087399.1"/>
    </source>
</evidence>
<name>A0AAD5SU00_9FUNG</name>
<dbReference type="Proteomes" id="UP001211907">
    <property type="component" value="Unassembled WGS sequence"/>
</dbReference>
<dbReference type="InterPro" id="IPR011009">
    <property type="entry name" value="Kinase-like_dom_sf"/>
</dbReference>
<feature type="domain" description="Protein kinase" evidence="4">
    <location>
        <begin position="1"/>
        <end position="168"/>
    </location>
</feature>
<dbReference type="Gene3D" id="1.10.510.10">
    <property type="entry name" value="Transferase(Phosphotransferase) domain 1"/>
    <property type="match status" value="1"/>
</dbReference>
<keyword evidence="6" id="KW-1185">Reference proteome</keyword>
<protein>
    <recommendedName>
        <fullName evidence="4">Protein kinase domain-containing protein</fullName>
    </recommendedName>
</protein>
<dbReference type="Pfam" id="PF00069">
    <property type="entry name" value="Pkinase"/>
    <property type="match status" value="1"/>
</dbReference>
<keyword evidence="3" id="KW-0067">ATP-binding</keyword>
<dbReference type="SUPFAM" id="SSF56112">
    <property type="entry name" value="Protein kinase-like (PK-like)"/>
    <property type="match status" value="1"/>
</dbReference>
<dbReference type="InterPro" id="IPR000719">
    <property type="entry name" value="Prot_kinase_dom"/>
</dbReference>
<keyword evidence="1" id="KW-0808">Transferase</keyword>
<feature type="non-terminal residue" evidence="5">
    <location>
        <position position="1"/>
    </location>
</feature>
<evidence type="ECO:0000256" key="1">
    <source>
        <dbReference type="ARBA" id="ARBA00022527"/>
    </source>
</evidence>
<keyword evidence="2" id="KW-0547">Nucleotide-binding</keyword>
<organism evidence="5 6">
    <name type="scientific">Physocladia obscura</name>
    <dbReference type="NCBI Taxonomy" id="109957"/>
    <lineage>
        <taxon>Eukaryota</taxon>
        <taxon>Fungi</taxon>
        <taxon>Fungi incertae sedis</taxon>
        <taxon>Chytridiomycota</taxon>
        <taxon>Chytridiomycota incertae sedis</taxon>
        <taxon>Chytridiomycetes</taxon>
        <taxon>Chytridiales</taxon>
        <taxon>Chytriomycetaceae</taxon>
        <taxon>Physocladia</taxon>
    </lineage>
</organism>
<sequence>SSIRGASRAGTRGFRAPEVLLRVVHQTPGIDIWAAGVILLSAMSKTYPFFNSIDDLDAIMELISIFGTREMKRNALSLNRRIHITLPYQKDPIPFETVVSKLNPQIAKLMEISNDNTDEAIESDKNANMKMKCEGKKQREAFEFLRGCMCLRVKDRLTAVSALEHPFLKDI</sequence>
<reference evidence="5" key="1">
    <citation type="submission" date="2020-05" db="EMBL/GenBank/DDBJ databases">
        <title>Phylogenomic resolution of chytrid fungi.</title>
        <authorList>
            <person name="Stajich J.E."/>
            <person name="Amses K."/>
            <person name="Simmons R."/>
            <person name="Seto K."/>
            <person name="Myers J."/>
            <person name="Bonds A."/>
            <person name="Quandt C.A."/>
            <person name="Barry K."/>
            <person name="Liu P."/>
            <person name="Grigoriev I."/>
            <person name="Longcore J.E."/>
            <person name="James T.Y."/>
        </authorList>
    </citation>
    <scope>NUCLEOTIDE SEQUENCE</scope>
    <source>
        <strain evidence="5">JEL0513</strain>
    </source>
</reference>
<dbReference type="GO" id="GO:0005524">
    <property type="term" value="F:ATP binding"/>
    <property type="evidence" value="ECO:0007669"/>
    <property type="project" value="UniProtKB-KW"/>
</dbReference>
<proteinExistence type="predicted"/>